<gene>
    <name evidence="5" type="ORF">E2980_02235</name>
</gene>
<dbReference type="InterPro" id="IPR014036">
    <property type="entry name" value="DeoR-like_C"/>
</dbReference>
<dbReference type="Proteomes" id="UP000297900">
    <property type="component" value="Unassembled WGS sequence"/>
</dbReference>
<dbReference type="AlphaFoldDB" id="A0A4Y8M4N9"/>
<sequence>MTRNKSERQEQVLAYLERYGSISLGEMTEKFDCSEATARRDLDDLEKTGRVIRTMGGGAKYEGGGIIREVPFREKQGELFREKEVIAERAASLVEEGDVIGLTGGTTTFLIAKALKKRRNITVVTNAVNIAMELADNEELQVVLTGGVLRNKSFELCGPLAEQTVKALNIHKMFMGIDGITEQGVSTYSELEANIASLLMKRSDRTIAVFDRTKIGKSSLFHVAALTELHACITDEKPAASLYKALDLMNVKVYLASMALSDS</sequence>
<dbReference type="PRINTS" id="PR00037">
    <property type="entry name" value="HTHLACR"/>
</dbReference>
<protein>
    <submittedName>
        <fullName evidence="5">DeoR/GlpR transcriptional regulator</fullName>
    </submittedName>
</protein>
<evidence type="ECO:0000259" key="4">
    <source>
        <dbReference type="PROSITE" id="PS51000"/>
    </source>
</evidence>
<dbReference type="InterPro" id="IPR050313">
    <property type="entry name" value="Carb_Metab_HTH_regulators"/>
</dbReference>
<name>A0A4Y8M4N9_9BACL</name>
<dbReference type="PROSITE" id="PS00894">
    <property type="entry name" value="HTH_DEOR_1"/>
    <property type="match status" value="1"/>
</dbReference>
<evidence type="ECO:0000313" key="6">
    <source>
        <dbReference type="Proteomes" id="UP000297900"/>
    </source>
</evidence>
<dbReference type="InterPro" id="IPR036388">
    <property type="entry name" value="WH-like_DNA-bd_sf"/>
</dbReference>
<dbReference type="Gene3D" id="1.10.10.10">
    <property type="entry name" value="Winged helix-like DNA-binding domain superfamily/Winged helix DNA-binding domain"/>
    <property type="match status" value="1"/>
</dbReference>
<dbReference type="EMBL" id="SOMN01000002">
    <property type="protein sequence ID" value="TFE30626.1"/>
    <property type="molecule type" value="Genomic_DNA"/>
</dbReference>
<evidence type="ECO:0000256" key="3">
    <source>
        <dbReference type="ARBA" id="ARBA00023163"/>
    </source>
</evidence>
<dbReference type="InterPro" id="IPR036390">
    <property type="entry name" value="WH_DNA-bd_sf"/>
</dbReference>
<comment type="caution">
    <text evidence="5">The sequence shown here is derived from an EMBL/GenBank/DDBJ whole genome shotgun (WGS) entry which is preliminary data.</text>
</comment>
<dbReference type="GO" id="GO:0003677">
    <property type="term" value="F:DNA binding"/>
    <property type="evidence" value="ECO:0007669"/>
    <property type="project" value="UniProtKB-KW"/>
</dbReference>
<dbReference type="SMART" id="SM00420">
    <property type="entry name" value="HTH_DEOR"/>
    <property type="match status" value="1"/>
</dbReference>
<dbReference type="SUPFAM" id="SSF46785">
    <property type="entry name" value="Winged helix' DNA-binding domain"/>
    <property type="match status" value="1"/>
</dbReference>
<dbReference type="GO" id="GO:0003700">
    <property type="term" value="F:DNA-binding transcription factor activity"/>
    <property type="evidence" value="ECO:0007669"/>
    <property type="project" value="InterPro"/>
</dbReference>
<keyword evidence="6" id="KW-1185">Reference proteome</keyword>
<keyword evidence="3" id="KW-0804">Transcription</keyword>
<dbReference type="InterPro" id="IPR001034">
    <property type="entry name" value="DeoR_HTH"/>
</dbReference>
<dbReference type="RefSeq" id="WP_135150507.1">
    <property type="nucleotide sequence ID" value="NZ_SOMN01000002.1"/>
</dbReference>
<organism evidence="5 6">
    <name type="scientific">Cohnella luojiensis</name>
    <dbReference type="NCBI Taxonomy" id="652876"/>
    <lineage>
        <taxon>Bacteria</taxon>
        <taxon>Bacillati</taxon>
        <taxon>Bacillota</taxon>
        <taxon>Bacilli</taxon>
        <taxon>Bacillales</taxon>
        <taxon>Paenibacillaceae</taxon>
        <taxon>Cohnella</taxon>
    </lineage>
</organism>
<reference evidence="5 6" key="1">
    <citation type="submission" date="2019-03" db="EMBL/GenBank/DDBJ databases">
        <title>Cohnella endophytica sp. nov., a novel endophytic bacterium isolated from bark of Sonneratia apetala.</title>
        <authorList>
            <person name="Tuo L."/>
        </authorList>
    </citation>
    <scope>NUCLEOTIDE SEQUENCE [LARGE SCALE GENOMIC DNA]</scope>
    <source>
        <strain evidence="5 6">CCTCC AB 208254</strain>
    </source>
</reference>
<keyword evidence="2" id="KW-0238">DNA-binding</keyword>
<dbReference type="Pfam" id="PF08220">
    <property type="entry name" value="HTH_DeoR"/>
    <property type="match status" value="1"/>
</dbReference>
<dbReference type="InterPro" id="IPR018356">
    <property type="entry name" value="Tscrpt_reg_HTH_DeoR_CS"/>
</dbReference>
<dbReference type="PANTHER" id="PTHR30363:SF44">
    <property type="entry name" value="AGA OPERON TRANSCRIPTIONAL REPRESSOR-RELATED"/>
    <property type="match status" value="1"/>
</dbReference>
<feature type="domain" description="HTH deoR-type" evidence="4">
    <location>
        <begin position="5"/>
        <end position="60"/>
    </location>
</feature>
<dbReference type="SMART" id="SM01134">
    <property type="entry name" value="DeoRC"/>
    <property type="match status" value="1"/>
</dbReference>
<proteinExistence type="predicted"/>
<evidence type="ECO:0000256" key="2">
    <source>
        <dbReference type="ARBA" id="ARBA00023125"/>
    </source>
</evidence>
<dbReference type="Gene3D" id="3.40.50.1360">
    <property type="match status" value="1"/>
</dbReference>
<dbReference type="SUPFAM" id="SSF100950">
    <property type="entry name" value="NagB/RpiA/CoA transferase-like"/>
    <property type="match status" value="1"/>
</dbReference>
<dbReference type="OrthoDB" id="9797223at2"/>
<accession>A0A4Y8M4N9</accession>
<dbReference type="PROSITE" id="PS51000">
    <property type="entry name" value="HTH_DEOR_2"/>
    <property type="match status" value="1"/>
</dbReference>
<evidence type="ECO:0000313" key="5">
    <source>
        <dbReference type="EMBL" id="TFE30626.1"/>
    </source>
</evidence>
<evidence type="ECO:0000256" key="1">
    <source>
        <dbReference type="ARBA" id="ARBA00023015"/>
    </source>
</evidence>
<dbReference type="Pfam" id="PF00455">
    <property type="entry name" value="DeoRC"/>
    <property type="match status" value="1"/>
</dbReference>
<dbReference type="PANTHER" id="PTHR30363">
    <property type="entry name" value="HTH-TYPE TRANSCRIPTIONAL REGULATOR SRLR-RELATED"/>
    <property type="match status" value="1"/>
</dbReference>
<keyword evidence="1" id="KW-0805">Transcription regulation</keyword>
<dbReference type="InterPro" id="IPR037171">
    <property type="entry name" value="NagB/RpiA_transferase-like"/>
</dbReference>